<evidence type="ECO:0000313" key="4">
    <source>
        <dbReference type="Proteomes" id="UP000475214"/>
    </source>
</evidence>
<dbReference type="InterPro" id="IPR007372">
    <property type="entry name" value="Lipid/polyisoprenoid-bd_YceI"/>
</dbReference>
<dbReference type="Gene3D" id="2.40.128.110">
    <property type="entry name" value="Lipid/polyisoprenoid-binding, YceI-like"/>
    <property type="match status" value="1"/>
</dbReference>
<dbReference type="Proteomes" id="UP000475214">
    <property type="component" value="Unassembled WGS sequence"/>
</dbReference>
<proteinExistence type="inferred from homology"/>
<dbReference type="PANTHER" id="PTHR34406:SF1">
    <property type="entry name" value="PROTEIN YCEI"/>
    <property type="match status" value="1"/>
</dbReference>
<comment type="caution">
    <text evidence="3">The sequence shown here is derived from an EMBL/GenBank/DDBJ whole genome shotgun (WGS) entry which is preliminary data.</text>
</comment>
<evidence type="ECO:0000313" key="3">
    <source>
        <dbReference type="EMBL" id="NED98644.1"/>
    </source>
</evidence>
<name>A0A6L9RZU7_9ACTN</name>
<keyword evidence="4" id="KW-1185">Reference proteome</keyword>
<dbReference type="PANTHER" id="PTHR34406">
    <property type="entry name" value="PROTEIN YCEI"/>
    <property type="match status" value="1"/>
</dbReference>
<dbReference type="EMBL" id="JAAGOA010000001">
    <property type="protein sequence ID" value="NED98644.1"/>
    <property type="molecule type" value="Genomic_DNA"/>
</dbReference>
<comment type="similarity">
    <text evidence="1">Belongs to the UPF0312 family.</text>
</comment>
<accession>A0A6L9RZU7</accession>
<dbReference type="Pfam" id="PF04264">
    <property type="entry name" value="YceI"/>
    <property type="match status" value="1"/>
</dbReference>
<reference evidence="3 4" key="1">
    <citation type="submission" date="2020-02" db="EMBL/GenBank/DDBJ databases">
        <authorList>
            <person name="Li X.-J."/>
            <person name="Han X.-M."/>
        </authorList>
    </citation>
    <scope>NUCLEOTIDE SEQUENCE [LARGE SCALE GENOMIC DNA]</scope>
    <source>
        <strain evidence="3 4">CCTCC AB 2017055</strain>
    </source>
</reference>
<sequence length="237" mass="25013">MRASSKFRRRLIIAFGSLVGLTALVLGGTWFYINVIQDDAPEEFALDASDDEPAPPPDGLVLDGTWTVATGSEAGYRVDEVLNGLDNTVVGRTGDVTGEVTVADGTATAAEIVVDMTTVTTDSDSRDGQFRGAIMNTDDFPTSTFTLTDAVPVDELETAGGPVELTAGGELTVRDVTREVAVDLQMQLSGETVQVVGSIPITFADFEIDAPNLGFVQVEDEGLVEFSLTLAQGSDEQ</sequence>
<gene>
    <name evidence="3" type="ORF">G1H10_00495</name>
</gene>
<evidence type="ECO:0000256" key="1">
    <source>
        <dbReference type="ARBA" id="ARBA00008812"/>
    </source>
</evidence>
<organism evidence="3 4">
    <name type="scientific">Phytoactinopolyspora halotolerans</name>
    <dbReference type="NCBI Taxonomy" id="1981512"/>
    <lineage>
        <taxon>Bacteria</taxon>
        <taxon>Bacillati</taxon>
        <taxon>Actinomycetota</taxon>
        <taxon>Actinomycetes</taxon>
        <taxon>Jiangellales</taxon>
        <taxon>Jiangellaceae</taxon>
        <taxon>Phytoactinopolyspora</taxon>
    </lineage>
</organism>
<dbReference type="RefSeq" id="WP_163731127.1">
    <property type="nucleotide sequence ID" value="NZ_JAAGOA010000001.1"/>
</dbReference>
<dbReference type="SMART" id="SM00867">
    <property type="entry name" value="YceI"/>
    <property type="match status" value="1"/>
</dbReference>
<protein>
    <submittedName>
        <fullName evidence="3">YceI family protein</fullName>
    </submittedName>
</protein>
<evidence type="ECO:0000259" key="2">
    <source>
        <dbReference type="SMART" id="SM00867"/>
    </source>
</evidence>
<feature type="domain" description="Lipid/polyisoprenoid-binding YceI-like" evidence="2">
    <location>
        <begin position="65"/>
        <end position="231"/>
    </location>
</feature>
<dbReference type="InterPro" id="IPR036761">
    <property type="entry name" value="TTHA0802/YceI-like_sf"/>
</dbReference>
<dbReference type="SUPFAM" id="SSF101874">
    <property type="entry name" value="YceI-like"/>
    <property type="match status" value="1"/>
</dbReference>
<dbReference type="AlphaFoldDB" id="A0A6L9RZU7"/>